<feature type="domain" description="RRM" evidence="4">
    <location>
        <begin position="14"/>
        <end position="90"/>
    </location>
</feature>
<evidence type="ECO:0000256" key="1">
    <source>
        <dbReference type="ARBA" id="ARBA00022884"/>
    </source>
</evidence>
<evidence type="ECO:0000313" key="6">
    <source>
        <dbReference type="RefSeq" id="XP_006817560.1"/>
    </source>
</evidence>
<organism evidence="5 6">
    <name type="scientific">Saccoglossus kowalevskii</name>
    <name type="common">Acorn worm</name>
    <dbReference type="NCBI Taxonomy" id="10224"/>
    <lineage>
        <taxon>Eukaryota</taxon>
        <taxon>Metazoa</taxon>
        <taxon>Hemichordata</taxon>
        <taxon>Enteropneusta</taxon>
        <taxon>Harrimaniidae</taxon>
        <taxon>Saccoglossus</taxon>
    </lineage>
</organism>
<dbReference type="CDD" id="cd12353">
    <property type="entry name" value="RRM2_TIA1_like"/>
    <property type="match status" value="1"/>
</dbReference>
<dbReference type="GeneID" id="100371111"/>
<dbReference type="RefSeq" id="XP_006817560.1">
    <property type="nucleotide sequence ID" value="XM_006817497.1"/>
</dbReference>
<dbReference type="Proteomes" id="UP000694865">
    <property type="component" value="Unplaced"/>
</dbReference>
<feature type="region of interest" description="Disordered" evidence="3">
    <location>
        <begin position="377"/>
        <end position="419"/>
    </location>
</feature>
<dbReference type="SMART" id="SM00361">
    <property type="entry name" value="RRM_1"/>
    <property type="match status" value="3"/>
</dbReference>
<dbReference type="InterPro" id="IPR000504">
    <property type="entry name" value="RRM_dom"/>
</dbReference>
<reference evidence="6" key="1">
    <citation type="submission" date="2025-08" db="UniProtKB">
        <authorList>
            <consortium name="RefSeq"/>
        </authorList>
    </citation>
    <scope>IDENTIFICATION</scope>
    <source>
        <tissue evidence="6">Testes</tissue>
    </source>
</reference>
<accession>A0ABM0MC19</accession>
<dbReference type="InterPro" id="IPR012677">
    <property type="entry name" value="Nucleotide-bd_a/b_plait_sf"/>
</dbReference>
<dbReference type="CDD" id="cd12354">
    <property type="entry name" value="RRM3_TIA1_like"/>
    <property type="match status" value="1"/>
</dbReference>
<dbReference type="InterPro" id="IPR003954">
    <property type="entry name" value="RRM_euk-type"/>
</dbReference>
<feature type="domain" description="RRM" evidence="4">
    <location>
        <begin position="218"/>
        <end position="290"/>
    </location>
</feature>
<feature type="domain" description="RRM" evidence="4">
    <location>
        <begin position="105"/>
        <end position="183"/>
    </location>
</feature>
<dbReference type="InterPro" id="IPR035979">
    <property type="entry name" value="RBD_domain_sf"/>
</dbReference>
<dbReference type="PANTHER" id="PTHR47640:SF5">
    <property type="entry name" value="RRM DOMAIN-CONTAINING PROTEIN"/>
    <property type="match status" value="1"/>
</dbReference>
<dbReference type="Gene3D" id="3.30.70.330">
    <property type="match status" value="3"/>
</dbReference>
<evidence type="ECO:0000256" key="2">
    <source>
        <dbReference type="PROSITE-ProRule" id="PRU00176"/>
    </source>
</evidence>
<name>A0ABM0MC19_SACKO</name>
<feature type="compositionally biased region" description="Polar residues" evidence="3">
    <location>
        <begin position="377"/>
        <end position="394"/>
    </location>
</feature>
<evidence type="ECO:0000313" key="5">
    <source>
        <dbReference type="Proteomes" id="UP000694865"/>
    </source>
</evidence>
<keyword evidence="1 2" id="KW-0694">RNA-binding</keyword>
<evidence type="ECO:0000256" key="3">
    <source>
        <dbReference type="SAM" id="MobiDB-lite"/>
    </source>
</evidence>
<evidence type="ECO:0000259" key="4">
    <source>
        <dbReference type="PROSITE" id="PS50102"/>
    </source>
</evidence>
<feature type="compositionally biased region" description="Polar residues" evidence="3">
    <location>
        <begin position="404"/>
        <end position="419"/>
    </location>
</feature>
<sequence>MMANQYFDDDALPRTLYVGNLDRQVTEAFILQLFGQIGPCKSCKMIAEHGGNDPYCFVEFVEHSHAAAALQTMNGRMILGKEVKVNWATTPSSMKKDTSSLSDHHHVFVGDLSSEVDTPDLKAAFAPFGQISDARVVKDLQTNKSKGYGFVSFLNKVDAENAIQGMNGQWLSGRAIRTNWATRKPPPPRQPESFSFASAATKQLSYDDVCNSSSYTNTTVYIGGVTTGLTEGKMRETFSHYGHIQEVRIFPDKGYAFIRFMTHESAAHAIVSVNGSQINGHMVKCSWGKESSDPLYQAQPNTYPGYYNYQQGQWNQYYQQYATQQPQVQPQQYMGGAAAVPQQSSYYYPQYQGPNVMVGYNMPAGYGAQAGQPTLTQQSYAAGQQQPTMNQVLPSNPGGLLPTPASQPSYMQPQGYQAQ</sequence>
<dbReference type="CDD" id="cd12352">
    <property type="entry name" value="RRM1_TIA1_like"/>
    <property type="match status" value="1"/>
</dbReference>
<protein>
    <submittedName>
        <fullName evidence="6">Nucleolysin TIA-1 isoform p40-like isoform X2</fullName>
    </submittedName>
</protein>
<dbReference type="InterPro" id="IPR050825">
    <property type="entry name" value="RBM42_RBP45_47-like"/>
</dbReference>
<dbReference type="PROSITE" id="PS50102">
    <property type="entry name" value="RRM"/>
    <property type="match status" value="3"/>
</dbReference>
<keyword evidence="5" id="KW-1185">Reference proteome</keyword>
<proteinExistence type="predicted"/>
<dbReference type="SUPFAM" id="SSF54928">
    <property type="entry name" value="RNA-binding domain, RBD"/>
    <property type="match status" value="3"/>
</dbReference>
<dbReference type="SMART" id="SM00360">
    <property type="entry name" value="RRM"/>
    <property type="match status" value="3"/>
</dbReference>
<dbReference type="Pfam" id="PF00076">
    <property type="entry name" value="RRM_1"/>
    <property type="match status" value="3"/>
</dbReference>
<gene>
    <name evidence="6" type="primary">LOC100371111</name>
</gene>
<dbReference type="PANTHER" id="PTHR47640">
    <property type="entry name" value="TRNA SELENOCYSTEINE 1-ASSOCIATED PROTEIN 1-RELATED-RELATED"/>
    <property type="match status" value="1"/>
</dbReference>